<dbReference type="PANTHER" id="PTHR30086:SF20">
    <property type="entry name" value="ARGININE EXPORTER PROTEIN ARGO-RELATED"/>
    <property type="match status" value="1"/>
</dbReference>
<proteinExistence type="predicted"/>
<keyword evidence="4 6" id="KW-1133">Transmembrane helix</keyword>
<dbReference type="PANTHER" id="PTHR30086">
    <property type="entry name" value="ARGININE EXPORTER PROTEIN ARGO"/>
    <property type="match status" value="1"/>
</dbReference>
<name>A0ABP7U0P2_9FLAO</name>
<accession>A0ABP7U0P2</accession>
<evidence type="ECO:0000256" key="4">
    <source>
        <dbReference type="ARBA" id="ARBA00022989"/>
    </source>
</evidence>
<sequence>MLTCSVKIQNMIFLNDILSAIPLGFFLSFMIGPVFFVLLETSVVKGFRAAVMFDLGVVLADIIFILIAFFSSYRLIQSIKDDPALFIFGGLVMLTYGIISFIKNKKESKKNIDEIDPKELAKTNYFSLFIKGFFLNFINIGVLGFWLAILITIGPQLELKASRMITFFATLIIVYFITDLFKIILAKQLRSKLNPKNILLIKKVISIALIICGVVLLSQAWFPKEQKIVNSAIEKLEEQE</sequence>
<keyword evidence="3 6" id="KW-0812">Transmembrane</keyword>
<feature type="transmembrane region" description="Helical" evidence="6">
    <location>
        <begin position="128"/>
        <end position="153"/>
    </location>
</feature>
<dbReference type="InterPro" id="IPR001123">
    <property type="entry name" value="LeuE-type"/>
</dbReference>
<dbReference type="Proteomes" id="UP001500968">
    <property type="component" value="Unassembled WGS sequence"/>
</dbReference>
<feature type="transmembrane region" description="Helical" evidence="6">
    <location>
        <begin position="20"/>
        <end position="39"/>
    </location>
</feature>
<gene>
    <name evidence="7" type="ORF">GCM10022386_18590</name>
</gene>
<feature type="transmembrane region" description="Helical" evidence="6">
    <location>
        <begin position="51"/>
        <end position="71"/>
    </location>
</feature>
<feature type="transmembrane region" description="Helical" evidence="6">
    <location>
        <begin position="165"/>
        <end position="184"/>
    </location>
</feature>
<evidence type="ECO:0000313" key="7">
    <source>
        <dbReference type="EMBL" id="GAA4034146.1"/>
    </source>
</evidence>
<comment type="caution">
    <text evidence="7">The sequence shown here is derived from an EMBL/GenBank/DDBJ whole genome shotgun (WGS) entry which is preliminary data.</text>
</comment>
<reference evidence="8" key="1">
    <citation type="journal article" date="2019" name="Int. J. Syst. Evol. Microbiol.">
        <title>The Global Catalogue of Microorganisms (GCM) 10K type strain sequencing project: providing services to taxonomists for standard genome sequencing and annotation.</title>
        <authorList>
            <consortium name="The Broad Institute Genomics Platform"/>
            <consortium name="The Broad Institute Genome Sequencing Center for Infectious Disease"/>
            <person name="Wu L."/>
            <person name="Ma J."/>
        </authorList>
    </citation>
    <scope>NUCLEOTIDE SEQUENCE [LARGE SCALE GENOMIC DNA]</scope>
    <source>
        <strain evidence="8">JCM 17064</strain>
    </source>
</reference>
<keyword evidence="5 6" id="KW-0472">Membrane</keyword>
<protein>
    <submittedName>
        <fullName evidence="7">LysE family transporter</fullName>
    </submittedName>
</protein>
<feature type="transmembrane region" description="Helical" evidence="6">
    <location>
        <begin position="83"/>
        <end position="102"/>
    </location>
</feature>
<comment type="subcellular location">
    <subcellularLocation>
        <location evidence="1">Cell membrane</location>
        <topology evidence="1">Multi-pass membrane protein</topology>
    </subcellularLocation>
</comment>
<evidence type="ECO:0000256" key="3">
    <source>
        <dbReference type="ARBA" id="ARBA00022692"/>
    </source>
</evidence>
<organism evidence="7 8">
    <name type="scientific">Flavobacterium cheonhonense</name>
    <dbReference type="NCBI Taxonomy" id="706185"/>
    <lineage>
        <taxon>Bacteria</taxon>
        <taxon>Pseudomonadati</taxon>
        <taxon>Bacteroidota</taxon>
        <taxon>Flavobacteriia</taxon>
        <taxon>Flavobacteriales</taxon>
        <taxon>Flavobacteriaceae</taxon>
        <taxon>Flavobacterium</taxon>
    </lineage>
</organism>
<keyword evidence="8" id="KW-1185">Reference proteome</keyword>
<feature type="transmembrane region" description="Helical" evidence="6">
    <location>
        <begin position="204"/>
        <end position="222"/>
    </location>
</feature>
<dbReference type="EMBL" id="BAABCR010000015">
    <property type="protein sequence ID" value="GAA4034146.1"/>
    <property type="molecule type" value="Genomic_DNA"/>
</dbReference>
<dbReference type="Pfam" id="PF01810">
    <property type="entry name" value="LysE"/>
    <property type="match status" value="1"/>
</dbReference>
<evidence type="ECO:0000256" key="5">
    <source>
        <dbReference type="ARBA" id="ARBA00023136"/>
    </source>
</evidence>
<evidence type="ECO:0000313" key="8">
    <source>
        <dbReference type="Proteomes" id="UP001500968"/>
    </source>
</evidence>
<evidence type="ECO:0000256" key="1">
    <source>
        <dbReference type="ARBA" id="ARBA00004651"/>
    </source>
</evidence>
<keyword evidence="2" id="KW-1003">Cell membrane</keyword>
<evidence type="ECO:0000256" key="6">
    <source>
        <dbReference type="SAM" id="Phobius"/>
    </source>
</evidence>
<evidence type="ECO:0000256" key="2">
    <source>
        <dbReference type="ARBA" id="ARBA00022475"/>
    </source>
</evidence>